<evidence type="ECO:0000256" key="4">
    <source>
        <dbReference type="ARBA" id="ARBA00022989"/>
    </source>
</evidence>
<feature type="transmembrane region" description="Helical" evidence="6">
    <location>
        <begin position="30"/>
        <end position="49"/>
    </location>
</feature>
<keyword evidence="2" id="KW-1003">Cell membrane</keyword>
<keyword evidence="5 6" id="KW-0472">Membrane</keyword>
<feature type="transmembrane region" description="Helical" evidence="6">
    <location>
        <begin position="61"/>
        <end position="79"/>
    </location>
</feature>
<keyword evidence="8" id="KW-1185">Reference proteome</keyword>
<reference evidence="8" key="1">
    <citation type="submission" date="2016-10" db="EMBL/GenBank/DDBJ databases">
        <authorList>
            <person name="Varghese N."/>
            <person name="Submissions S."/>
        </authorList>
    </citation>
    <scope>NUCLEOTIDE SEQUENCE [LARGE SCALE GENOMIC DNA]</scope>
    <source>
        <strain evidence="8">DSM 22376</strain>
    </source>
</reference>
<evidence type="ECO:0000256" key="2">
    <source>
        <dbReference type="ARBA" id="ARBA00022475"/>
    </source>
</evidence>
<evidence type="ECO:0000256" key="3">
    <source>
        <dbReference type="ARBA" id="ARBA00022692"/>
    </source>
</evidence>
<dbReference type="Proteomes" id="UP000198951">
    <property type="component" value="Unassembled WGS sequence"/>
</dbReference>
<evidence type="ECO:0000256" key="6">
    <source>
        <dbReference type="SAM" id="Phobius"/>
    </source>
</evidence>
<name>A0A1H3XE36_9FLAO</name>
<dbReference type="InterPro" id="IPR005171">
    <property type="entry name" value="Cyt_c_oxidase_su4_prok"/>
</dbReference>
<keyword evidence="3 6" id="KW-0812">Transmembrane</keyword>
<accession>A0A1H3XE36</accession>
<proteinExistence type="predicted"/>
<gene>
    <name evidence="7" type="ORF">SAMN05443667_101484</name>
</gene>
<dbReference type="OrthoDB" id="681046at2"/>
<evidence type="ECO:0000256" key="5">
    <source>
        <dbReference type="ARBA" id="ARBA00023136"/>
    </source>
</evidence>
<dbReference type="EMBL" id="FNRD01000001">
    <property type="protein sequence ID" value="SDZ97609.1"/>
    <property type="molecule type" value="Genomic_DNA"/>
</dbReference>
<evidence type="ECO:0000313" key="8">
    <source>
        <dbReference type="Proteomes" id="UP000198951"/>
    </source>
</evidence>
<dbReference type="Pfam" id="PF03626">
    <property type="entry name" value="COX4_pro"/>
    <property type="match status" value="1"/>
</dbReference>
<evidence type="ECO:0000313" key="7">
    <source>
        <dbReference type="EMBL" id="SDZ97609.1"/>
    </source>
</evidence>
<organism evidence="7 8">
    <name type="scientific">Flavobacterium gillisiae</name>
    <dbReference type="NCBI Taxonomy" id="150146"/>
    <lineage>
        <taxon>Bacteria</taxon>
        <taxon>Pseudomonadati</taxon>
        <taxon>Bacteroidota</taxon>
        <taxon>Flavobacteriia</taxon>
        <taxon>Flavobacteriales</taxon>
        <taxon>Flavobacteriaceae</taxon>
        <taxon>Flavobacterium</taxon>
    </lineage>
</organism>
<dbReference type="GO" id="GO:0005886">
    <property type="term" value="C:plasma membrane"/>
    <property type="evidence" value="ECO:0007669"/>
    <property type="project" value="UniProtKB-SubCell"/>
</dbReference>
<protein>
    <submittedName>
        <fullName evidence="7">Cytochrome C oxidase subunit IV</fullName>
    </submittedName>
</protein>
<dbReference type="AlphaFoldDB" id="A0A1H3XE36"/>
<evidence type="ECO:0000256" key="1">
    <source>
        <dbReference type="ARBA" id="ARBA00004651"/>
    </source>
</evidence>
<keyword evidence="4 6" id="KW-1133">Transmembrane helix</keyword>
<sequence length="80" mass="8782">MKKSLLVTYGLLIVLTITTALISNSTSFSNVAVALIMGLSGIKFLLVAFQFMELKKANSAWKYTLIIVLALMISLILLIF</sequence>
<comment type="subcellular location">
    <subcellularLocation>
        <location evidence="1">Cell membrane</location>
        <topology evidence="1">Multi-pass membrane protein</topology>
    </subcellularLocation>
</comment>
<dbReference type="RefSeq" id="WP_091084150.1">
    <property type="nucleotide sequence ID" value="NZ_FNRD01000001.1"/>
</dbReference>
<dbReference type="STRING" id="150146.SAMN05443667_101484"/>